<dbReference type="STRING" id="1817816.A2Y64_01490"/>
<dbReference type="UniPathway" id="UPA00047">
    <property type="reaction ID" value="UER00058"/>
</dbReference>
<reference evidence="14 15" key="1">
    <citation type="journal article" date="2016" name="Nat. Commun.">
        <title>Thousands of microbial genomes shed light on interconnected biogeochemical processes in an aquifer system.</title>
        <authorList>
            <person name="Anantharaman K."/>
            <person name="Brown C.T."/>
            <person name="Hug L.A."/>
            <person name="Sharon I."/>
            <person name="Castelle C.J."/>
            <person name="Probst A.J."/>
            <person name="Thomas B.C."/>
            <person name="Singh A."/>
            <person name="Wilkins M.J."/>
            <person name="Karaoz U."/>
            <person name="Brodie E.L."/>
            <person name="Williams K.H."/>
            <person name="Hubbard S.S."/>
            <person name="Banfield J.F."/>
        </authorList>
    </citation>
    <scope>NUCLEOTIDE SEQUENCE [LARGE SCALE GENOMIC DNA]</scope>
</reference>
<dbReference type="InterPro" id="IPR005786">
    <property type="entry name" value="B_amino_transII"/>
</dbReference>
<sequence>MDKPRFYFLNGGKTAELDFANLGFDYLRCPYRFEAVFEHGIWRTRGVVEDNVMHLPEGSQALHYGQELFEGMKVQTGSDGKVYAFRPLENARRMNDGARYIQGPPVPEDLFIRGIEEVTLANLPYVPPYGSGAALYVRPFYLGVGDNVGVKPAKSYVFRIFVTPVGPYFKGGFGPDQGKRFRVSEHDRAAPQGTGHIKAGGNYAASFIAGHEAKGHGYAEALYLDPAEHTYIEEIGAANFLGLKGKTLVTPESHSILPSIVRRSIMEIAEKLFKWPTETRKIPLAELDALDAAACCGTAAVLVWVQEIVGKDKSWVFPFDERWQKLYDELVGIQTAARPDPFGWRYEIQG</sequence>
<dbReference type="PANTHER" id="PTHR42825">
    <property type="entry name" value="AMINO ACID AMINOTRANSFERASE"/>
    <property type="match status" value="1"/>
</dbReference>
<evidence type="ECO:0000256" key="2">
    <source>
        <dbReference type="ARBA" id="ARBA00004824"/>
    </source>
</evidence>
<dbReference type="NCBIfam" id="NF009897">
    <property type="entry name" value="PRK13357.1"/>
    <property type="match status" value="1"/>
</dbReference>
<dbReference type="Gene3D" id="3.30.470.10">
    <property type="match status" value="1"/>
</dbReference>
<comment type="catalytic activity">
    <reaction evidence="10">
        <text>L-valine + 2-oxoglutarate = 3-methyl-2-oxobutanoate + L-glutamate</text>
        <dbReference type="Rhea" id="RHEA:24813"/>
        <dbReference type="ChEBI" id="CHEBI:11851"/>
        <dbReference type="ChEBI" id="CHEBI:16810"/>
        <dbReference type="ChEBI" id="CHEBI:29985"/>
        <dbReference type="ChEBI" id="CHEBI:57762"/>
        <dbReference type="EC" id="2.6.1.42"/>
    </reaction>
</comment>
<evidence type="ECO:0000256" key="11">
    <source>
        <dbReference type="ARBA" id="ARBA00048798"/>
    </source>
</evidence>
<evidence type="ECO:0000256" key="7">
    <source>
        <dbReference type="ARBA" id="ARBA00022576"/>
    </source>
</evidence>
<dbReference type="InterPro" id="IPR001544">
    <property type="entry name" value="Aminotrans_IV"/>
</dbReference>
<dbReference type="UniPathway" id="UPA00048">
    <property type="reaction ID" value="UER00073"/>
</dbReference>
<evidence type="ECO:0000256" key="9">
    <source>
        <dbReference type="ARBA" id="ARBA00022898"/>
    </source>
</evidence>
<dbReference type="EC" id="2.6.1.42" evidence="6"/>
<dbReference type="PIRSF" id="PIRSF006468">
    <property type="entry name" value="BCAT1"/>
    <property type="match status" value="1"/>
</dbReference>
<dbReference type="AlphaFoldDB" id="A0A1F5EXN8"/>
<name>A0A1F5EXN8_9BACT</name>
<dbReference type="SUPFAM" id="SSF56752">
    <property type="entry name" value="D-aminoacid aminotransferase-like PLP-dependent enzymes"/>
    <property type="match status" value="1"/>
</dbReference>
<dbReference type="EMBL" id="MFAF01000137">
    <property type="protein sequence ID" value="OGD71894.1"/>
    <property type="molecule type" value="Genomic_DNA"/>
</dbReference>
<evidence type="ECO:0000256" key="12">
    <source>
        <dbReference type="ARBA" id="ARBA00049229"/>
    </source>
</evidence>
<dbReference type="NCBIfam" id="TIGR01123">
    <property type="entry name" value="ilvE_II"/>
    <property type="match status" value="1"/>
</dbReference>
<evidence type="ECO:0000256" key="8">
    <source>
        <dbReference type="ARBA" id="ARBA00022679"/>
    </source>
</evidence>
<dbReference type="UniPathway" id="UPA00049">
    <property type="reaction ID" value="UER00062"/>
</dbReference>
<comment type="cofactor">
    <cofactor evidence="1">
        <name>pyridoxal 5'-phosphate</name>
        <dbReference type="ChEBI" id="CHEBI:597326"/>
    </cofactor>
</comment>
<dbReference type="PANTHER" id="PTHR42825:SF2">
    <property type="entry name" value="BRANCHED-CHAIN-AMINO-ACID AMINOTRANSFERASE 3, CHLOROPLASTIC-RELATED"/>
    <property type="match status" value="1"/>
</dbReference>
<evidence type="ECO:0000256" key="1">
    <source>
        <dbReference type="ARBA" id="ARBA00001933"/>
    </source>
</evidence>
<evidence type="ECO:0000256" key="3">
    <source>
        <dbReference type="ARBA" id="ARBA00004931"/>
    </source>
</evidence>
<comment type="pathway">
    <text evidence="4">Amino-acid biosynthesis; L-leucine biosynthesis; L-leucine from 3-methyl-2-oxobutanoate: step 4/4.</text>
</comment>
<dbReference type="GO" id="GO:0004084">
    <property type="term" value="F:branched-chain-amino-acid transaminase activity"/>
    <property type="evidence" value="ECO:0007669"/>
    <property type="project" value="UniProtKB-EC"/>
</dbReference>
<dbReference type="GO" id="GO:0009099">
    <property type="term" value="P:L-valine biosynthetic process"/>
    <property type="evidence" value="ECO:0007669"/>
    <property type="project" value="UniProtKB-UniPathway"/>
</dbReference>
<feature type="modified residue" description="N6-(pyridoxal phosphate)lysine" evidence="13">
    <location>
        <position position="198"/>
    </location>
</feature>
<comment type="catalytic activity">
    <reaction evidence="11">
        <text>L-isoleucine + 2-oxoglutarate = (S)-3-methyl-2-oxopentanoate + L-glutamate</text>
        <dbReference type="Rhea" id="RHEA:24801"/>
        <dbReference type="ChEBI" id="CHEBI:16810"/>
        <dbReference type="ChEBI" id="CHEBI:29985"/>
        <dbReference type="ChEBI" id="CHEBI:35146"/>
        <dbReference type="ChEBI" id="CHEBI:58045"/>
        <dbReference type="EC" id="2.6.1.42"/>
    </reaction>
</comment>
<dbReference type="CDD" id="cd01557">
    <property type="entry name" value="BCAT_beta_family"/>
    <property type="match status" value="1"/>
</dbReference>
<comment type="similarity">
    <text evidence="5">Belongs to the class-IV pyridoxal-phosphate-dependent aminotransferase family.</text>
</comment>
<evidence type="ECO:0000256" key="6">
    <source>
        <dbReference type="ARBA" id="ARBA00013053"/>
    </source>
</evidence>
<dbReference type="GO" id="GO:0009097">
    <property type="term" value="P:isoleucine biosynthetic process"/>
    <property type="evidence" value="ECO:0007669"/>
    <property type="project" value="UniProtKB-UniPathway"/>
</dbReference>
<evidence type="ECO:0000313" key="14">
    <source>
        <dbReference type="EMBL" id="OGD71894.1"/>
    </source>
</evidence>
<keyword evidence="7" id="KW-0032">Aminotransferase</keyword>
<evidence type="ECO:0000313" key="15">
    <source>
        <dbReference type="Proteomes" id="UP000177187"/>
    </source>
</evidence>
<keyword evidence="8" id="KW-0808">Transferase</keyword>
<dbReference type="InterPro" id="IPR036038">
    <property type="entry name" value="Aminotransferase-like"/>
</dbReference>
<dbReference type="InterPro" id="IPR043132">
    <property type="entry name" value="BCAT-like_C"/>
</dbReference>
<comment type="caution">
    <text evidence="14">The sequence shown here is derived from an EMBL/GenBank/DDBJ whole genome shotgun (WGS) entry which is preliminary data.</text>
</comment>
<keyword evidence="9" id="KW-0663">Pyridoxal phosphate</keyword>
<proteinExistence type="inferred from homology"/>
<organism evidence="14 15">
    <name type="scientific">Candidatus Coatesbacteria bacterium RBG_13_66_14</name>
    <dbReference type="NCBI Taxonomy" id="1817816"/>
    <lineage>
        <taxon>Bacteria</taxon>
        <taxon>Candidatus Coatesiibacteriota</taxon>
    </lineage>
</organism>
<evidence type="ECO:0000256" key="4">
    <source>
        <dbReference type="ARBA" id="ARBA00005072"/>
    </source>
</evidence>
<dbReference type="Pfam" id="PF01063">
    <property type="entry name" value="Aminotran_4"/>
    <property type="match status" value="1"/>
</dbReference>
<evidence type="ECO:0000256" key="5">
    <source>
        <dbReference type="ARBA" id="ARBA00009320"/>
    </source>
</evidence>
<dbReference type="Gene3D" id="3.20.10.10">
    <property type="entry name" value="D-amino Acid Aminotransferase, subunit A, domain 2"/>
    <property type="match status" value="1"/>
</dbReference>
<evidence type="ECO:0000256" key="13">
    <source>
        <dbReference type="PIRSR" id="PIRSR006468-1"/>
    </source>
</evidence>
<accession>A0A1F5EXN8</accession>
<comment type="pathway">
    <text evidence="3">Amino-acid biosynthesis; L-valine biosynthesis; L-valine from pyruvate: step 4/4.</text>
</comment>
<dbReference type="InterPro" id="IPR043131">
    <property type="entry name" value="BCAT-like_N"/>
</dbReference>
<dbReference type="GO" id="GO:0009098">
    <property type="term" value="P:L-leucine biosynthetic process"/>
    <property type="evidence" value="ECO:0007669"/>
    <property type="project" value="UniProtKB-UniPathway"/>
</dbReference>
<evidence type="ECO:0000256" key="10">
    <source>
        <dbReference type="ARBA" id="ARBA00048212"/>
    </source>
</evidence>
<comment type="catalytic activity">
    <reaction evidence="12">
        <text>L-leucine + 2-oxoglutarate = 4-methyl-2-oxopentanoate + L-glutamate</text>
        <dbReference type="Rhea" id="RHEA:18321"/>
        <dbReference type="ChEBI" id="CHEBI:16810"/>
        <dbReference type="ChEBI" id="CHEBI:17865"/>
        <dbReference type="ChEBI" id="CHEBI:29985"/>
        <dbReference type="ChEBI" id="CHEBI:57427"/>
        <dbReference type="EC" id="2.6.1.42"/>
    </reaction>
</comment>
<dbReference type="Proteomes" id="UP000177187">
    <property type="component" value="Unassembled WGS sequence"/>
</dbReference>
<dbReference type="InterPro" id="IPR033939">
    <property type="entry name" value="BCAT_family"/>
</dbReference>
<gene>
    <name evidence="14" type="ORF">A2Y64_01490</name>
</gene>
<protein>
    <recommendedName>
        <fullName evidence="6">branched-chain-amino-acid transaminase</fullName>
        <ecNumber evidence="6">2.6.1.42</ecNumber>
    </recommendedName>
</protein>
<comment type="pathway">
    <text evidence="2">Amino-acid biosynthesis; L-isoleucine biosynthesis; L-isoleucine from 2-oxobutanoate: step 4/4.</text>
</comment>